<organism evidence="3 4">
    <name type="scientific">Microbacterium mitrae</name>
    <dbReference type="NCBI Taxonomy" id="664640"/>
    <lineage>
        <taxon>Bacteria</taxon>
        <taxon>Bacillati</taxon>
        <taxon>Actinomycetota</taxon>
        <taxon>Actinomycetes</taxon>
        <taxon>Micrococcales</taxon>
        <taxon>Microbacteriaceae</taxon>
        <taxon>Microbacterium</taxon>
    </lineage>
</organism>
<keyword evidence="1" id="KW-0732">Signal</keyword>
<dbReference type="GO" id="GO:0015833">
    <property type="term" value="P:peptide transport"/>
    <property type="evidence" value="ECO:0007669"/>
    <property type="project" value="TreeGrafter"/>
</dbReference>
<dbReference type="AlphaFoldDB" id="A0A5C8HQ91"/>
<feature type="chain" id="PRO_5039475629" description="Solute-binding protein family 5 domain-containing protein" evidence="1">
    <location>
        <begin position="24"/>
        <end position="246"/>
    </location>
</feature>
<dbReference type="InterPro" id="IPR039424">
    <property type="entry name" value="SBP_5"/>
</dbReference>
<comment type="caution">
    <text evidence="3">The sequence shown here is derived from an EMBL/GenBank/DDBJ whole genome shotgun (WGS) entry which is preliminary data.</text>
</comment>
<dbReference type="EMBL" id="VRSW01000001">
    <property type="protein sequence ID" value="TXK06174.1"/>
    <property type="molecule type" value="Genomic_DNA"/>
</dbReference>
<evidence type="ECO:0000313" key="3">
    <source>
        <dbReference type="EMBL" id="TXK06174.1"/>
    </source>
</evidence>
<dbReference type="Gene3D" id="3.40.190.10">
    <property type="entry name" value="Periplasmic binding protein-like II"/>
    <property type="match status" value="1"/>
</dbReference>
<evidence type="ECO:0000313" key="4">
    <source>
        <dbReference type="Proteomes" id="UP000321196"/>
    </source>
</evidence>
<dbReference type="SUPFAM" id="SSF53850">
    <property type="entry name" value="Periplasmic binding protein-like II"/>
    <property type="match status" value="1"/>
</dbReference>
<dbReference type="Proteomes" id="UP000321196">
    <property type="component" value="Unassembled WGS sequence"/>
</dbReference>
<evidence type="ECO:0000256" key="1">
    <source>
        <dbReference type="SAM" id="SignalP"/>
    </source>
</evidence>
<dbReference type="RefSeq" id="WP_147824983.1">
    <property type="nucleotide sequence ID" value="NZ_BAAARG010000001.1"/>
</dbReference>
<reference evidence="3 4" key="1">
    <citation type="submission" date="2019-08" db="EMBL/GenBank/DDBJ databases">
        <authorList>
            <person name="Dong K."/>
        </authorList>
    </citation>
    <scope>NUCLEOTIDE SEQUENCE [LARGE SCALE GENOMIC DNA]</scope>
    <source>
        <strain evidence="3 4">M4-8</strain>
    </source>
</reference>
<sequence length="246" mass="26053">MKKMYRAATVVAAFALALSVAGCAPNANSNSNSNGSSTGDNSSDQQSLTIAYSEGGKTLNPAEANDGTSDTLVLAAYDQLVTYGTKEQDGKQVSDTATIVPMIASEWTVDDTNTVYTFTIRDDITFHSGKQLTKTDVVRSFEHIADSSSASFLYGMAGISTVEEGEGDTVVITLTAPNHLFLQILPMYSFSMLDMDEVDKNGGVEWLSTHTAGSGAPAERAADGTRVAVSFGADGSRWRHVGARRP</sequence>
<dbReference type="PANTHER" id="PTHR30290">
    <property type="entry name" value="PERIPLASMIC BINDING COMPONENT OF ABC TRANSPORTER"/>
    <property type="match status" value="1"/>
</dbReference>
<dbReference type="Pfam" id="PF00496">
    <property type="entry name" value="SBP_bac_5"/>
    <property type="match status" value="1"/>
</dbReference>
<evidence type="ECO:0000259" key="2">
    <source>
        <dbReference type="Pfam" id="PF00496"/>
    </source>
</evidence>
<name>A0A5C8HQ91_9MICO</name>
<gene>
    <name evidence="3" type="ORF">FVP60_04235</name>
</gene>
<protein>
    <recommendedName>
        <fullName evidence="2">Solute-binding protein family 5 domain-containing protein</fullName>
    </recommendedName>
</protein>
<dbReference type="OrthoDB" id="3225986at2"/>
<feature type="signal peptide" evidence="1">
    <location>
        <begin position="1"/>
        <end position="23"/>
    </location>
</feature>
<accession>A0A5C8HQ91</accession>
<dbReference type="InterPro" id="IPR000914">
    <property type="entry name" value="SBP_5_dom"/>
</dbReference>
<keyword evidence="4" id="KW-1185">Reference proteome</keyword>
<dbReference type="GO" id="GO:1904680">
    <property type="term" value="F:peptide transmembrane transporter activity"/>
    <property type="evidence" value="ECO:0007669"/>
    <property type="project" value="TreeGrafter"/>
</dbReference>
<dbReference type="PROSITE" id="PS51257">
    <property type="entry name" value="PROKAR_LIPOPROTEIN"/>
    <property type="match status" value="1"/>
</dbReference>
<feature type="domain" description="Solute-binding protein family 5" evidence="2">
    <location>
        <begin position="98"/>
        <end position="216"/>
    </location>
</feature>
<proteinExistence type="predicted"/>